<protein>
    <submittedName>
        <fullName evidence="12">Solute carrier family 25 member 39</fullName>
    </submittedName>
</protein>
<dbReference type="PANTHER" id="PTHR45760:SF2">
    <property type="entry name" value="FI19922P1-RELATED"/>
    <property type="match status" value="1"/>
</dbReference>
<dbReference type="Pfam" id="PF00153">
    <property type="entry name" value="Mito_carr"/>
    <property type="match status" value="1"/>
</dbReference>
<keyword evidence="7" id="KW-1133">Transmembrane helix</keyword>
<keyword evidence="4 10" id="KW-0812">Transmembrane</keyword>
<keyword evidence="3 11" id="KW-0813">Transport</keyword>
<organism evidence="12 13">
    <name type="scientific">Trichonephila clavipes</name>
    <name type="common">Golden silk orbweaver</name>
    <name type="synonym">Nephila clavipes</name>
    <dbReference type="NCBI Taxonomy" id="2585209"/>
    <lineage>
        <taxon>Eukaryota</taxon>
        <taxon>Metazoa</taxon>
        <taxon>Ecdysozoa</taxon>
        <taxon>Arthropoda</taxon>
        <taxon>Chelicerata</taxon>
        <taxon>Arachnida</taxon>
        <taxon>Araneae</taxon>
        <taxon>Araneomorphae</taxon>
        <taxon>Entelegynae</taxon>
        <taxon>Araneoidea</taxon>
        <taxon>Nephilidae</taxon>
        <taxon>Trichonephila</taxon>
    </lineage>
</organism>
<evidence type="ECO:0000256" key="9">
    <source>
        <dbReference type="ARBA" id="ARBA00023136"/>
    </source>
</evidence>
<feature type="repeat" description="Solcar" evidence="10">
    <location>
        <begin position="5"/>
        <end position="93"/>
    </location>
</feature>
<evidence type="ECO:0000256" key="5">
    <source>
        <dbReference type="ARBA" id="ARBA00022737"/>
    </source>
</evidence>
<comment type="similarity">
    <text evidence="2 11">Belongs to the mitochondrial carrier (TC 2.A.29) family.</text>
</comment>
<keyword evidence="9 10" id="KW-0472">Membrane</keyword>
<comment type="caution">
    <text evidence="12">The sequence shown here is derived from an EMBL/GenBank/DDBJ whole genome shotgun (WGS) entry which is preliminary data.</text>
</comment>
<dbReference type="InterPro" id="IPR018108">
    <property type="entry name" value="MCP_transmembrane"/>
</dbReference>
<dbReference type="EMBL" id="BMAU01021342">
    <property type="protein sequence ID" value="GFY16984.1"/>
    <property type="molecule type" value="Genomic_DNA"/>
</dbReference>
<evidence type="ECO:0000256" key="11">
    <source>
        <dbReference type="RuleBase" id="RU000488"/>
    </source>
</evidence>
<evidence type="ECO:0000256" key="2">
    <source>
        <dbReference type="ARBA" id="ARBA00006375"/>
    </source>
</evidence>
<dbReference type="PANTHER" id="PTHR45760">
    <property type="entry name" value="FI19922P1-RELATED"/>
    <property type="match status" value="1"/>
</dbReference>
<dbReference type="InterPro" id="IPR045315">
    <property type="entry name" value="Mtm1-like"/>
</dbReference>
<dbReference type="InterPro" id="IPR023395">
    <property type="entry name" value="MCP_dom_sf"/>
</dbReference>
<accession>A0A8X6VL35</accession>
<gene>
    <name evidence="12" type="primary">slc25a39</name>
    <name evidence="12" type="ORF">TNCV_3690421</name>
</gene>
<reference evidence="12" key="1">
    <citation type="submission" date="2020-08" db="EMBL/GenBank/DDBJ databases">
        <title>Multicomponent nature underlies the extraordinary mechanical properties of spider dragline silk.</title>
        <authorList>
            <person name="Kono N."/>
            <person name="Nakamura H."/>
            <person name="Mori M."/>
            <person name="Yoshida Y."/>
            <person name="Ohtoshi R."/>
            <person name="Malay A.D."/>
            <person name="Moran D.A.P."/>
            <person name="Tomita M."/>
            <person name="Numata K."/>
            <person name="Arakawa K."/>
        </authorList>
    </citation>
    <scope>NUCLEOTIDE SEQUENCE</scope>
</reference>
<proteinExistence type="inferred from homology"/>
<evidence type="ECO:0000256" key="4">
    <source>
        <dbReference type="ARBA" id="ARBA00022692"/>
    </source>
</evidence>
<evidence type="ECO:0000256" key="8">
    <source>
        <dbReference type="ARBA" id="ARBA00023128"/>
    </source>
</evidence>
<name>A0A8X6VL35_TRICX</name>
<evidence type="ECO:0000256" key="6">
    <source>
        <dbReference type="ARBA" id="ARBA00022792"/>
    </source>
</evidence>
<dbReference type="PROSITE" id="PS50920">
    <property type="entry name" value="SOLCAR"/>
    <property type="match status" value="1"/>
</dbReference>
<dbReference type="Proteomes" id="UP000887159">
    <property type="component" value="Unassembled WGS sequence"/>
</dbReference>
<evidence type="ECO:0000256" key="1">
    <source>
        <dbReference type="ARBA" id="ARBA00004448"/>
    </source>
</evidence>
<dbReference type="Gene3D" id="1.50.40.10">
    <property type="entry name" value="Mitochondrial carrier domain"/>
    <property type="match status" value="1"/>
</dbReference>
<keyword evidence="13" id="KW-1185">Reference proteome</keyword>
<dbReference type="GO" id="GO:1990542">
    <property type="term" value="P:mitochondrial transmembrane transport"/>
    <property type="evidence" value="ECO:0007669"/>
    <property type="project" value="InterPro"/>
</dbReference>
<sequence>MSVEQQLLLCDLFFKIAAILTLPFDVVKTHRQAELGEKKLCTNFKEPHTLKLLLDLYHRGGVKSLFAGIMPRVLKIAPACAIMISSYEVGKIYFIGKKIKAAETED</sequence>
<evidence type="ECO:0000313" key="13">
    <source>
        <dbReference type="Proteomes" id="UP000887159"/>
    </source>
</evidence>
<keyword evidence="5" id="KW-0677">Repeat</keyword>
<keyword evidence="6" id="KW-0999">Mitochondrion inner membrane</keyword>
<dbReference type="SUPFAM" id="SSF103506">
    <property type="entry name" value="Mitochondrial carrier"/>
    <property type="match status" value="1"/>
</dbReference>
<dbReference type="AlphaFoldDB" id="A0A8X6VL35"/>
<comment type="subcellular location">
    <subcellularLocation>
        <location evidence="1">Mitochondrion inner membrane</location>
        <topology evidence="1">Multi-pass membrane protein</topology>
    </subcellularLocation>
</comment>
<evidence type="ECO:0000256" key="3">
    <source>
        <dbReference type="ARBA" id="ARBA00022448"/>
    </source>
</evidence>
<dbReference type="GO" id="GO:0005743">
    <property type="term" value="C:mitochondrial inner membrane"/>
    <property type="evidence" value="ECO:0007669"/>
    <property type="project" value="UniProtKB-SubCell"/>
</dbReference>
<keyword evidence="8" id="KW-0496">Mitochondrion</keyword>
<evidence type="ECO:0000256" key="7">
    <source>
        <dbReference type="ARBA" id="ARBA00022989"/>
    </source>
</evidence>
<evidence type="ECO:0000256" key="10">
    <source>
        <dbReference type="PROSITE-ProRule" id="PRU00282"/>
    </source>
</evidence>
<evidence type="ECO:0000313" key="12">
    <source>
        <dbReference type="EMBL" id="GFY16984.1"/>
    </source>
</evidence>